<dbReference type="PANTHER" id="PTHR32060">
    <property type="entry name" value="TAIL-SPECIFIC PROTEASE"/>
    <property type="match status" value="1"/>
</dbReference>
<evidence type="ECO:0000313" key="5">
    <source>
        <dbReference type="Proteomes" id="UP000652427"/>
    </source>
</evidence>
<feature type="chain" id="PRO_5045972032" evidence="2">
    <location>
        <begin position="21"/>
        <end position="486"/>
    </location>
</feature>
<dbReference type="Gene3D" id="3.30.750.170">
    <property type="match status" value="1"/>
</dbReference>
<feature type="domain" description="Tail specific protease" evidence="3">
    <location>
        <begin position="208"/>
        <end position="414"/>
    </location>
</feature>
<dbReference type="InterPro" id="IPR029045">
    <property type="entry name" value="ClpP/crotonase-like_dom_sf"/>
</dbReference>
<evidence type="ECO:0000313" key="4">
    <source>
        <dbReference type="EMBL" id="NVD27026.1"/>
    </source>
</evidence>
<evidence type="ECO:0000259" key="3">
    <source>
        <dbReference type="SMART" id="SM00245"/>
    </source>
</evidence>
<dbReference type="Gene3D" id="2.30.42.10">
    <property type="match status" value="1"/>
</dbReference>
<accession>A0ABX2N088</accession>
<dbReference type="SUPFAM" id="SSF52096">
    <property type="entry name" value="ClpP/crotonase"/>
    <property type="match status" value="1"/>
</dbReference>
<proteinExistence type="predicted"/>
<gene>
    <name evidence="4" type="ORF">HUO14_03770</name>
</gene>
<keyword evidence="5" id="KW-1185">Reference proteome</keyword>
<keyword evidence="2" id="KW-0732">Signal</keyword>
<feature type="region of interest" description="Disordered" evidence="1">
    <location>
        <begin position="465"/>
        <end position="486"/>
    </location>
</feature>
<dbReference type="PROSITE" id="PS51257">
    <property type="entry name" value="PROKAR_LIPOPROTEIN"/>
    <property type="match status" value="1"/>
</dbReference>
<dbReference type="Pfam" id="PF03572">
    <property type="entry name" value="Peptidase_S41"/>
    <property type="match status" value="1"/>
</dbReference>
<evidence type="ECO:0000256" key="2">
    <source>
        <dbReference type="SAM" id="SignalP"/>
    </source>
</evidence>
<dbReference type="Gene3D" id="3.90.226.10">
    <property type="entry name" value="2-enoyl-CoA Hydratase, Chain A, domain 1"/>
    <property type="match status" value="1"/>
</dbReference>
<dbReference type="SMART" id="SM00245">
    <property type="entry name" value="TSPc"/>
    <property type="match status" value="1"/>
</dbReference>
<dbReference type="InterPro" id="IPR036034">
    <property type="entry name" value="PDZ_sf"/>
</dbReference>
<dbReference type="Proteomes" id="UP000652427">
    <property type="component" value="Unassembled WGS sequence"/>
</dbReference>
<sequence length="486" mass="50225">MALRKSGSILALAALLSACGGGGGSSNNTVSLPGGGSTPTPSPAPVSSTCSLQNRQNWAFAQINEWYLFPETLPASLNPSPYASVQAYIDALTATARGQGRDRYFTYITSIAEEEAFLNSGATAGFGIRLSYDSAAARVFILDAFEGAPGLAAGLDRGGELLAIGTSSGNLQTVAALFAQGGAGAVSSALGPSTAGTSRVLRFRNAAGVETTTTVNKADFALQPVSPRYGVQIIDNGGTRTGYVNLRTFIDSAEPQLRAAFQRFRDEGVSDLVIDLRYNGGGLVRTAELFADLLGRNRFANEVQGVTRFRASKAANNETRTFQSQPQSIAPTRIAFITTGGSASASELVINAMIPYLDANMALVGSNTFGKPVGQVGLDRAACDDRIRIVAFATENADGNANYFSGLAGSVANSCQAADDISLPLGDPGEASTARALGFLAGAACSPISRAAAGATAAQRTPLSLPRELLMPARPTPAQRELPGSF</sequence>
<dbReference type="CDD" id="cd07561">
    <property type="entry name" value="Peptidase_S41_CPP_like"/>
    <property type="match status" value="1"/>
</dbReference>
<comment type="caution">
    <text evidence="4">The sequence shown here is derived from an EMBL/GenBank/DDBJ whole genome shotgun (WGS) entry which is preliminary data.</text>
</comment>
<protein>
    <submittedName>
        <fullName evidence="4">Peptidase S41</fullName>
    </submittedName>
</protein>
<reference evidence="4 5" key="1">
    <citation type="submission" date="2020-06" db="EMBL/GenBank/DDBJ databases">
        <authorList>
            <person name="Kim S.-J."/>
            <person name="Park S.-J."/>
        </authorList>
    </citation>
    <scope>NUCLEOTIDE SEQUENCE [LARGE SCALE GENOMIC DNA]</scope>
    <source>
        <strain evidence="4 5">SW-151</strain>
    </source>
</reference>
<feature type="signal peptide" evidence="2">
    <location>
        <begin position="1"/>
        <end position="20"/>
    </location>
</feature>
<dbReference type="EMBL" id="JABWMH010000001">
    <property type="protein sequence ID" value="NVD27026.1"/>
    <property type="molecule type" value="Genomic_DNA"/>
</dbReference>
<evidence type="ECO:0000256" key="1">
    <source>
        <dbReference type="SAM" id="MobiDB-lite"/>
    </source>
</evidence>
<dbReference type="RefSeq" id="WP_176278520.1">
    <property type="nucleotide sequence ID" value="NZ_JABWMH010000001.1"/>
</dbReference>
<name>A0ABX2N088_9SPHN</name>
<organism evidence="4 5">
    <name type="scientific">Parasphingorhabdus flavimaris</name>
    <dbReference type="NCBI Taxonomy" id="266812"/>
    <lineage>
        <taxon>Bacteria</taxon>
        <taxon>Pseudomonadati</taxon>
        <taxon>Pseudomonadota</taxon>
        <taxon>Alphaproteobacteria</taxon>
        <taxon>Sphingomonadales</taxon>
        <taxon>Sphingomonadaceae</taxon>
        <taxon>Parasphingorhabdus</taxon>
    </lineage>
</organism>
<dbReference type="PANTHER" id="PTHR32060:SF30">
    <property type="entry name" value="CARBOXY-TERMINAL PROCESSING PROTEASE CTPA"/>
    <property type="match status" value="1"/>
</dbReference>
<dbReference type="InterPro" id="IPR005151">
    <property type="entry name" value="Tail-specific_protease"/>
</dbReference>
<feature type="region of interest" description="Disordered" evidence="1">
    <location>
        <begin position="29"/>
        <end position="48"/>
    </location>
</feature>